<keyword evidence="4 6" id="KW-1133">Transmembrane helix</keyword>
<evidence type="ECO:0000313" key="8">
    <source>
        <dbReference type="EMBL" id="MBV7275964.1"/>
    </source>
</evidence>
<comment type="caution">
    <text evidence="8">The sequence shown here is derived from an EMBL/GenBank/DDBJ whole genome shotgun (WGS) entry which is preliminary data.</text>
</comment>
<keyword evidence="3 6" id="KW-0812">Transmembrane</keyword>
<dbReference type="PANTHER" id="PTHR11662:SF399">
    <property type="entry name" value="FI19708P1-RELATED"/>
    <property type="match status" value="1"/>
</dbReference>
<dbReference type="PIRSF" id="PIRSF002808">
    <property type="entry name" value="Hexose_phosphate_transp"/>
    <property type="match status" value="1"/>
</dbReference>
<evidence type="ECO:0000256" key="3">
    <source>
        <dbReference type="ARBA" id="ARBA00022692"/>
    </source>
</evidence>
<feature type="transmembrane region" description="Helical" evidence="6">
    <location>
        <begin position="301"/>
        <end position="320"/>
    </location>
</feature>
<comment type="subcellular location">
    <subcellularLocation>
        <location evidence="1">Cell membrane</location>
        <topology evidence="1">Multi-pass membrane protein</topology>
    </subcellularLocation>
</comment>
<feature type="transmembrane region" description="Helical" evidence="6">
    <location>
        <begin position="394"/>
        <end position="417"/>
    </location>
</feature>
<feature type="transmembrane region" description="Helical" evidence="6">
    <location>
        <begin position="83"/>
        <end position="107"/>
    </location>
</feature>
<dbReference type="AlphaFoldDB" id="A0A949TN73"/>
<reference evidence="8" key="1">
    <citation type="submission" date="2020-12" db="EMBL/GenBank/DDBJ databases">
        <title>Clostridium thailandense sp. nov., a novel acetogenic bacterium isolated from peat land soil in Thailand.</title>
        <authorList>
            <person name="Chaikitkaew S."/>
            <person name="Birkeland N.K."/>
        </authorList>
    </citation>
    <scope>NUCLEOTIDE SEQUENCE</scope>
    <source>
        <strain evidence="8">PL3</strain>
    </source>
</reference>
<keyword evidence="5 6" id="KW-0472">Membrane</keyword>
<dbReference type="EMBL" id="JAEEGC010000144">
    <property type="protein sequence ID" value="MBV7275964.1"/>
    <property type="molecule type" value="Genomic_DNA"/>
</dbReference>
<keyword evidence="2" id="KW-1003">Cell membrane</keyword>
<accession>A0A949TN73</accession>
<protein>
    <submittedName>
        <fullName evidence="8">MFS transporter</fullName>
    </submittedName>
</protein>
<feature type="domain" description="Major facilitator superfamily (MFS) profile" evidence="7">
    <location>
        <begin position="13"/>
        <end position="422"/>
    </location>
</feature>
<evidence type="ECO:0000256" key="5">
    <source>
        <dbReference type="ARBA" id="ARBA00023136"/>
    </source>
</evidence>
<feature type="transmembrane region" description="Helical" evidence="6">
    <location>
        <begin position="12"/>
        <end position="31"/>
    </location>
</feature>
<organism evidence="8 9">
    <name type="scientific">Clostridium thailandense</name>
    <dbReference type="NCBI Taxonomy" id="2794346"/>
    <lineage>
        <taxon>Bacteria</taxon>
        <taxon>Bacillati</taxon>
        <taxon>Bacillota</taxon>
        <taxon>Clostridia</taxon>
        <taxon>Eubacteriales</taxon>
        <taxon>Clostridiaceae</taxon>
        <taxon>Clostridium</taxon>
    </lineage>
</organism>
<feature type="transmembrane region" description="Helical" evidence="6">
    <location>
        <begin position="170"/>
        <end position="187"/>
    </location>
</feature>
<dbReference type="GO" id="GO:0022857">
    <property type="term" value="F:transmembrane transporter activity"/>
    <property type="evidence" value="ECO:0007669"/>
    <property type="project" value="InterPro"/>
</dbReference>
<evidence type="ECO:0000256" key="4">
    <source>
        <dbReference type="ARBA" id="ARBA00022989"/>
    </source>
</evidence>
<dbReference type="InterPro" id="IPR000849">
    <property type="entry name" value="Sugar_P_transporter"/>
</dbReference>
<evidence type="ECO:0000256" key="1">
    <source>
        <dbReference type="ARBA" id="ARBA00004651"/>
    </source>
</evidence>
<gene>
    <name evidence="8" type="ORF">I6U48_24015</name>
</gene>
<dbReference type="PANTHER" id="PTHR11662">
    <property type="entry name" value="SOLUTE CARRIER FAMILY 17"/>
    <property type="match status" value="1"/>
</dbReference>
<dbReference type="InterPro" id="IPR050382">
    <property type="entry name" value="MFS_Na/Anion_cotransporter"/>
</dbReference>
<dbReference type="PROSITE" id="PS50850">
    <property type="entry name" value="MFS"/>
    <property type="match status" value="1"/>
</dbReference>
<dbReference type="InterPro" id="IPR011701">
    <property type="entry name" value="MFS"/>
</dbReference>
<feature type="transmembrane region" description="Helical" evidence="6">
    <location>
        <begin position="51"/>
        <end position="71"/>
    </location>
</feature>
<feature type="transmembrane region" description="Helical" evidence="6">
    <location>
        <begin position="137"/>
        <end position="164"/>
    </location>
</feature>
<dbReference type="InterPro" id="IPR020846">
    <property type="entry name" value="MFS_dom"/>
</dbReference>
<evidence type="ECO:0000313" key="9">
    <source>
        <dbReference type="Proteomes" id="UP000694308"/>
    </source>
</evidence>
<feature type="transmembrane region" description="Helical" evidence="6">
    <location>
        <begin position="326"/>
        <end position="347"/>
    </location>
</feature>
<dbReference type="Proteomes" id="UP000694308">
    <property type="component" value="Unassembled WGS sequence"/>
</dbReference>
<evidence type="ECO:0000256" key="6">
    <source>
        <dbReference type="SAM" id="Phobius"/>
    </source>
</evidence>
<feature type="transmembrane region" description="Helical" evidence="6">
    <location>
        <begin position="265"/>
        <end position="289"/>
    </location>
</feature>
<evidence type="ECO:0000259" key="7">
    <source>
        <dbReference type="PROSITE" id="PS50850"/>
    </source>
</evidence>
<feature type="transmembrane region" description="Helical" evidence="6">
    <location>
        <begin position="359"/>
        <end position="382"/>
    </location>
</feature>
<sequence>MSDTKKTNVRWAVAAVLALSYMVMFLGRTVFSVSGPAIMKEFGWTSAQFGYASTAFFAGYMITMVPSGAIADKYGATKVLIVSLLFSGLFTFLTPVIGVSIGLMILVRVLEGVAQGCIVPGAMSNLGRWIPKKESGIACGFVQAGCPTGSAINMYLAAALLPIIGWKKLFYIYALFFPIWCIIWLLVGKSDPSEHKKVNKAEIEYIHQKPEGHVSVVNANITKSDVMSTPAVWLMCLSYACATYMYFFCTTWLPNYFSIGRGMKISAGATPFIVGIFTYFIGGFVADAASSKLGDKVGRKLVQVIGMIGAAVLIFVGANASNSTVVIAAVSLSYGFLCLTMGGYFSVAPAICPSLAGVYSGLAGILGAIAGVLAPTVTGLVIDAGLKSGATKAVAYGYALWICAGICVIGSVLALVAKLEPITHKSQHEKQLEVN</sequence>
<dbReference type="Pfam" id="PF07690">
    <property type="entry name" value="MFS_1"/>
    <property type="match status" value="1"/>
</dbReference>
<proteinExistence type="predicted"/>
<dbReference type="GO" id="GO:0005886">
    <property type="term" value="C:plasma membrane"/>
    <property type="evidence" value="ECO:0007669"/>
    <property type="project" value="UniProtKB-SubCell"/>
</dbReference>
<keyword evidence="9" id="KW-1185">Reference proteome</keyword>
<name>A0A949TN73_9CLOT</name>
<feature type="transmembrane region" description="Helical" evidence="6">
    <location>
        <begin position="231"/>
        <end position="253"/>
    </location>
</feature>
<evidence type="ECO:0000256" key="2">
    <source>
        <dbReference type="ARBA" id="ARBA00022475"/>
    </source>
</evidence>
<dbReference type="RefSeq" id="WP_218323010.1">
    <property type="nucleotide sequence ID" value="NZ_JAEEGC010000144.1"/>
</dbReference>